<gene>
    <name evidence="1" type="ORF">DDW13_04785</name>
</gene>
<dbReference type="Proteomes" id="UP000245638">
    <property type="component" value="Unassembled WGS sequence"/>
</dbReference>
<comment type="caution">
    <text evidence="1">The sequence shown here is derived from an EMBL/GenBank/DDBJ whole genome shotgun (WGS) entry which is preliminary data.</text>
</comment>
<accession>A0A2T9X6B0</accession>
<sequence length="287" mass="33153">MITVEEVYGEDSWFTYFMRGNEVVHVSQLEGARKVGSISLGNRSLVLWEVPENEITNGYYVNYNPKPRLFRFTRPNILGRDLSFDLMISKTLTPSPLVQLRPRLFGIERTSLFTFRRVAPLEEEIKSSVQKLRLRLPVINTIEAEIDAMLRPIPQERVRILNSYSEEIYSQWVLTKVIEAIIEMGGRLIDSFVLNVDSKIVEILYHPNPGVDIHVLVSDKREYVNINNIQNYKDKEVLQIDTGVRTVGKVGITVSFEGNAQFVLTPRNVEGIKKFKEEVRNEIRKKL</sequence>
<protein>
    <submittedName>
        <fullName evidence="1">Uncharacterized protein</fullName>
    </submittedName>
</protein>
<name>A0A2T9X6B0_9CREN</name>
<evidence type="ECO:0000313" key="2">
    <source>
        <dbReference type="Proteomes" id="UP000245638"/>
    </source>
</evidence>
<proteinExistence type="predicted"/>
<dbReference type="AlphaFoldDB" id="A0A2T9X6B0"/>
<organism evidence="1 2">
    <name type="scientific">Acidianus hospitalis</name>
    <dbReference type="NCBI Taxonomy" id="563177"/>
    <lineage>
        <taxon>Archaea</taxon>
        <taxon>Thermoproteota</taxon>
        <taxon>Thermoprotei</taxon>
        <taxon>Sulfolobales</taxon>
        <taxon>Sulfolobaceae</taxon>
        <taxon>Acidianus</taxon>
    </lineage>
</organism>
<reference evidence="1 2" key="1">
    <citation type="journal article" date="2015" name="Appl. Environ. Microbiol.">
        <title>Nanoarchaeota, Their Sulfolobales Host, and Nanoarchaeota Virus Distribution across Yellowstone National Park Hot Springs.</title>
        <authorList>
            <person name="Munson-McGee J.H."/>
            <person name="Field E.K."/>
            <person name="Bateson M."/>
            <person name="Rooney C."/>
            <person name="Stepanauskas R."/>
            <person name="Young M.J."/>
        </authorList>
    </citation>
    <scope>NUCLEOTIDE SEQUENCE [LARGE SCALE GENOMIC DNA]</scope>
    <source>
        <strain evidence="1">SCGC AC-742_N10</strain>
    </source>
</reference>
<dbReference type="EMBL" id="QEFD01000137">
    <property type="protein sequence ID" value="PVU75572.1"/>
    <property type="molecule type" value="Genomic_DNA"/>
</dbReference>
<evidence type="ECO:0000313" key="1">
    <source>
        <dbReference type="EMBL" id="PVU75572.1"/>
    </source>
</evidence>